<reference evidence="1" key="1">
    <citation type="thesis" date="2020" institute="ProQuest LLC" country="789 East Eisenhower Parkway, Ann Arbor, MI, USA">
        <title>Comparative Genomics and Chromosome Evolution.</title>
        <authorList>
            <person name="Mudd A.B."/>
        </authorList>
    </citation>
    <scope>NUCLEOTIDE SEQUENCE</scope>
    <source>
        <strain evidence="1">237g6f4</strain>
        <tissue evidence="1">Blood</tissue>
    </source>
</reference>
<evidence type="ECO:0000313" key="1">
    <source>
        <dbReference type="EMBL" id="KAG8573347.1"/>
    </source>
</evidence>
<comment type="caution">
    <text evidence="1">The sequence shown here is derived from an EMBL/GenBank/DDBJ whole genome shotgun (WGS) entry which is preliminary data.</text>
</comment>
<dbReference type="AlphaFoldDB" id="A0AAV7BLU6"/>
<keyword evidence="2" id="KW-1185">Reference proteome</keyword>
<name>A0AAV7BLU6_ENGPU</name>
<gene>
    <name evidence="1" type="ORF">GDO81_012368</name>
</gene>
<accession>A0AAV7BLU6</accession>
<sequence>MRMMMGVACLMWVTVEEQDEEKHRYDVYIAAAQTRGGRDSLWSTLGTSLLDVDL</sequence>
<organism evidence="1 2">
    <name type="scientific">Engystomops pustulosus</name>
    <name type="common">Tungara frog</name>
    <name type="synonym">Physalaemus pustulosus</name>
    <dbReference type="NCBI Taxonomy" id="76066"/>
    <lineage>
        <taxon>Eukaryota</taxon>
        <taxon>Metazoa</taxon>
        <taxon>Chordata</taxon>
        <taxon>Craniata</taxon>
        <taxon>Vertebrata</taxon>
        <taxon>Euteleostomi</taxon>
        <taxon>Amphibia</taxon>
        <taxon>Batrachia</taxon>
        <taxon>Anura</taxon>
        <taxon>Neobatrachia</taxon>
        <taxon>Hyloidea</taxon>
        <taxon>Leptodactylidae</taxon>
        <taxon>Leiuperinae</taxon>
        <taxon>Engystomops</taxon>
    </lineage>
</organism>
<proteinExistence type="predicted"/>
<evidence type="ECO:0000313" key="2">
    <source>
        <dbReference type="Proteomes" id="UP000824782"/>
    </source>
</evidence>
<dbReference type="Proteomes" id="UP000824782">
    <property type="component" value="Unassembled WGS sequence"/>
</dbReference>
<protein>
    <submittedName>
        <fullName evidence="1">Uncharacterized protein</fullName>
    </submittedName>
</protein>
<dbReference type="EMBL" id="WNYA01000005">
    <property type="protein sequence ID" value="KAG8573347.1"/>
    <property type="molecule type" value="Genomic_DNA"/>
</dbReference>